<proteinExistence type="predicted"/>
<accession>A0ABR5PPU8</accession>
<gene>
    <name evidence="2" type="ORF">FC44_GL000037</name>
</gene>
<organism evidence="2 3">
    <name type="scientific">Lactobacillus intestinalis DSM 6629</name>
    <dbReference type="NCBI Taxonomy" id="1423761"/>
    <lineage>
        <taxon>Bacteria</taxon>
        <taxon>Bacillati</taxon>
        <taxon>Bacillota</taxon>
        <taxon>Bacilli</taxon>
        <taxon>Lactobacillales</taxon>
        <taxon>Lactobacillaceae</taxon>
        <taxon>Lactobacillus</taxon>
    </lineage>
</organism>
<sequence>MKKIKFIIFAGATFLGLATSTNAVLAASQSVYAHYKVHGSGNGISSGKSNGVWHYLNKNRTITLKVTSSSGSGSGS</sequence>
<feature type="chain" id="PRO_5045085004" evidence="1">
    <location>
        <begin position="27"/>
        <end position="76"/>
    </location>
</feature>
<evidence type="ECO:0000313" key="2">
    <source>
        <dbReference type="EMBL" id="KRM32021.1"/>
    </source>
</evidence>
<dbReference type="Proteomes" id="UP000051735">
    <property type="component" value="Unassembled WGS sequence"/>
</dbReference>
<keyword evidence="1" id="KW-0732">Signal</keyword>
<name>A0ABR5PPU8_9LACO</name>
<evidence type="ECO:0000313" key="3">
    <source>
        <dbReference type="Proteomes" id="UP000051735"/>
    </source>
</evidence>
<dbReference type="GeneID" id="75116541"/>
<reference evidence="2 3" key="1">
    <citation type="journal article" date="2015" name="Genome Announc.">
        <title>Expanding the biotechnology potential of lactobacilli through comparative genomics of 213 strains and associated genera.</title>
        <authorList>
            <person name="Sun Z."/>
            <person name="Harris H.M."/>
            <person name="McCann A."/>
            <person name="Guo C."/>
            <person name="Argimon S."/>
            <person name="Zhang W."/>
            <person name="Yang X."/>
            <person name="Jeffery I.B."/>
            <person name="Cooney J.C."/>
            <person name="Kagawa T.F."/>
            <person name="Liu W."/>
            <person name="Song Y."/>
            <person name="Salvetti E."/>
            <person name="Wrobel A."/>
            <person name="Rasinkangas P."/>
            <person name="Parkhill J."/>
            <person name="Rea M.C."/>
            <person name="O'Sullivan O."/>
            <person name="Ritari J."/>
            <person name="Douillard F.P."/>
            <person name="Paul Ross R."/>
            <person name="Yang R."/>
            <person name="Briner A.E."/>
            <person name="Felis G.E."/>
            <person name="de Vos W.M."/>
            <person name="Barrangou R."/>
            <person name="Klaenhammer T.R."/>
            <person name="Caufield P.W."/>
            <person name="Cui Y."/>
            <person name="Zhang H."/>
            <person name="O'Toole P.W."/>
        </authorList>
    </citation>
    <scope>NUCLEOTIDE SEQUENCE [LARGE SCALE GENOMIC DNA]</scope>
    <source>
        <strain evidence="2 3">DSM 6629</strain>
    </source>
</reference>
<protein>
    <submittedName>
        <fullName evidence="2">Uncharacterized protein</fullName>
    </submittedName>
</protein>
<keyword evidence="3" id="KW-1185">Reference proteome</keyword>
<dbReference type="EMBL" id="AZGN01000048">
    <property type="protein sequence ID" value="KRM32021.1"/>
    <property type="molecule type" value="Genomic_DNA"/>
</dbReference>
<dbReference type="RefSeq" id="WP_057811000.1">
    <property type="nucleotide sequence ID" value="NZ_AZGN01000048.1"/>
</dbReference>
<comment type="caution">
    <text evidence="2">The sequence shown here is derived from an EMBL/GenBank/DDBJ whole genome shotgun (WGS) entry which is preliminary data.</text>
</comment>
<feature type="signal peptide" evidence="1">
    <location>
        <begin position="1"/>
        <end position="26"/>
    </location>
</feature>
<evidence type="ECO:0000256" key="1">
    <source>
        <dbReference type="SAM" id="SignalP"/>
    </source>
</evidence>